<dbReference type="Proteomes" id="UP000027222">
    <property type="component" value="Unassembled WGS sequence"/>
</dbReference>
<reference evidence="3" key="1">
    <citation type="journal article" date="2014" name="Proc. Natl. Acad. Sci. U.S.A.">
        <title>Extensive sampling of basidiomycete genomes demonstrates inadequacy of the white-rot/brown-rot paradigm for wood decay fungi.</title>
        <authorList>
            <person name="Riley R."/>
            <person name="Salamov A.A."/>
            <person name="Brown D.W."/>
            <person name="Nagy L.G."/>
            <person name="Floudas D."/>
            <person name="Held B.W."/>
            <person name="Levasseur A."/>
            <person name="Lombard V."/>
            <person name="Morin E."/>
            <person name="Otillar R."/>
            <person name="Lindquist E.A."/>
            <person name="Sun H."/>
            <person name="LaButti K.M."/>
            <person name="Schmutz J."/>
            <person name="Jabbour D."/>
            <person name="Luo H."/>
            <person name="Baker S.E."/>
            <person name="Pisabarro A.G."/>
            <person name="Walton J.D."/>
            <person name="Blanchette R.A."/>
            <person name="Henrissat B."/>
            <person name="Martin F."/>
            <person name="Cullen D."/>
            <person name="Hibbett D.S."/>
            <person name="Grigoriev I.V."/>
        </authorList>
    </citation>
    <scope>NUCLEOTIDE SEQUENCE [LARGE SCALE GENOMIC DNA]</scope>
    <source>
        <strain evidence="3">CBS 339.88</strain>
    </source>
</reference>
<dbReference type="EMBL" id="KL142368">
    <property type="protein sequence ID" value="KDR83899.1"/>
    <property type="molecule type" value="Genomic_DNA"/>
</dbReference>
<sequence>MANASAIPDGHTFLEVNTFVSIKGKDIAEKLLQQAENRNPDAFDMYIYNDFFSYGVLELVDKTLATLHTKIKKKEWEEAYYILEGLVTFVDFEPAWAHCDDGDRVDITNRTIGVCAIAVLCGLDDNDLLHSVHFPSLENLLKRLVSLSEGMDCQYGLPCKAIARRVFQDKSEAEMSLDITRLNEWAIGLEADEKEKAKAQIEKMIEEKAAAAARGKRVKPWYAKGDVCDENDSDPDFKLSRVWKDYKECLSGVPRLPMRGPPKWDLSKWSAAERRAFEFGAMDDD</sequence>
<organism evidence="2 3">
    <name type="scientific">Galerina marginata (strain CBS 339.88)</name>
    <dbReference type="NCBI Taxonomy" id="685588"/>
    <lineage>
        <taxon>Eukaryota</taxon>
        <taxon>Fungi</taxon>
        <taxon>Dikarya</taxon>
        <taxon>Basidiomycota</taxon>
        <taxon>Agaricomycotina</taxon>
        <taxon>Agaricomycetes</taxon>
        <taxon>Agaricomycetidae</taxon>
        <taxon>Agaricales</taxon>
        <taxon>Agaricineae</taxon>
        <taxon>Strophariaceae</taxon>
        <taxon>Galerina</taxon>
    </lineage>
</organism>
<dbReference type="HOGENOM" id="CLU_966485_0_0_1"/>
<feature type="coiled-coil region" evidence="1">
    <location>
        <begin position="187"/>
        <end position="214"/>
    </location>
</feature>
<keyword evidence="1" id="KW-0175">Coiled coil</keyword>
<name>A0A067TVC7_GALM3</name>
<evidence type="ECO:0000256" key="1">
    <source>
        <dbReference type="SAM" id="Coils"/>
    </source>
</evidence>
<evidence type="ECO:0000313" key="2">
    <source>
        <dbReference type="EMBL" id="KDR83899.1"/>
    </source>
</evidence>
<dbReference type="AlphaFoldDB" id="A0A067TVC7"/>
<accession>A0A067TVC7</accession>
<keyword evidence="3" id="KW-1185">Reference proteome</keyword>
<evidence type="ECO:0000313" key="3">
    <source>
        <dbReference type="Proteomes" id="UP000027222"/>
    </source>
</evidence>
<proteinExistence type="predicted"/>
<gene>
    <name evidence="2" type="ORF">GALMADRAFT_86570</name>
</gene>
<protein>
    <submittedName>
        <fullName evidence="2">Uncharacterized protein</fullName>
    </submittedName>
</protein>
<dbReference type="OrthoDB" id="10037289at2759"/>